<feature type="compositionally biased region" description="Polar residues" evidence="8">
    <location>
        <begin position="786"/>
        <end position="799"/>
    </location>
</feature>
<dbReference type="EMBL" id="BLLK01000022">
    <property type="protein sequence ID" value="GFH47009.1"/>
    <property type="molecule type" value="Genomic_DNA"/>
</dbReference>
<feature type="coiled-coil region" evidence="7">
    <location>
        <begin position="918"/>
        <end position="986"/>
    </location>
</feature>
<evidence type="ECO:0000313" key="10">
    <source>
        <dbReference type="Proteomes" id="UP001054902"/>
    </source>
</evidence>
<evidence type="ECO:0000256" key="4">
    <source>
        <dbReference type="ARBA" id="ARBA00022737"/>
    </source>
</evidence>
<evidence type="ECO:0000256" key="8">
    <source>
        <dbReference type="SAM" id="MobiDB-lite"/>
    </source>
</evidence>
<keyword evidence="7" id="KW-0175">Coiled coil</keyword>
<comment type="function">
    <text evidence="6">Essential sporozoite protein. In the mosquito vector, required for sporozoite development in the oocyst, migration through the vector hemolymph and entry into the vector salivary glands. In the vertebrate host, required for sporozoite migration through the host dermis and infection of host hepatocytes. Binds to highly sulfated heparan sulfate proteoglycans (HSPGs) on the surface of host hepatocytes.</text>
</comment>
<evidence type="ECO:0000256" key="1">
    <source>
        <dbReference type="ARBA" id="ARBA00006241"/>
    </source>
</evidence>
<feature type="compositionally biased region" description="Low complexity" evidence="8">
    <location>
        <begin position="718"/>
        <end position="744"/>
    </location>
</feature>
<name>A0AAD3CLL2_9STRA</name>
<feature type="compositionally biased region" description="Polar residues" evidence="8">
    <location>
        <begin position="581"/>
        <end position="701"/>
    </location>
</feature>
<protein>
    <recommendedName>
        <fullName evidence="2">Circumsporozoite protein</fullName>
    </recommendedName>
</protein>
<reference evidence="9 10" key="1">
    <citation type="journal article" date="2021" name="Sci. Rep.">
        <title>The genome of the diatom Chaetoceros tenuissimus carries an ancient integrated fragment of an extant virus.</title>
        <authorList>
            <person name="Hongo Y."/>
            <person name="Kimura K."/>
            <person name="Takaki Y."/>
            <person name="Yoshida Y."/>
            <person name="Baba S."/>
            <person name="Kobayashi G."/>
            <person name="Nagasaki K."/>
            <person name="Hano T."/>
            <person name="Tomaru Y."/>
        </authorList>
    </citation>
    <scope>NUCLEOTIDE SEQUENCE [LARGE SCALE GENOMIC DNA]</scope>
    <source>
        <strain evidence="9 10">NIES-3715</strain>
    </source>
</reference>
<comment type="similarity">
    <text evidence="1">Belongs to the plasmodium circumsporozoite protein family.</text>
</comment>
<evidence type="ECO:0000313" key="9">
    <source>
        <dbReference type="EMBL" id="GFH47009.1"/>
    </source>
</evidence>
<dbReference type="InterPro" id="IPR051860">
    <property type="entry name" value="Plasmodium_CSP_Invasion"/>
</dbReference>
<evidence type="ECO:0000256" key="5">
    <source>
        <dbReference type="ARBA" id="ARBA00033726"/>
    </source>
</evidence>
<evidence type="ECO:0000256" key="6">
    <source>
        <dbReference type="ARBA" id="ARBA00045806"/>
    </source>
</evidence>
<organism evidence="9 10">
    <name type="scientific">Chaetoceros tenuissimus</name>
    <dbReference type="NCBI Taxonomy" id="426638"/>
    <lineage>
        <taxon>Eukaryota</taxon>
        <taxon>Sar</taxon>
        <taxon>Stramenopiles</taxon>
        <taxon>Ochrophyta</taxon>
        <taxon>Bacillariophyta</taxon>
        <taxon>Coscinodiscophyceae</taxon>
        <taxon>Chaetocerotophycidae</taxon>
        <taxon>Chaetocerotales</taxon>
        <taxon>Chaetocerotaceae</taxon>
        <taxon>Chaetoceros</taxon>
    </lineage>
</organism>
<dbReference type="SUPFAM" id="SSF55486">
    <property type="entry name" value="Metalloproteases ('zincins'), catalytic domain"/>
    <property type="match status" value="1"/>
</dbReference>
<dbReference type="PANTHER" id="PTHR44826">
    <property type="entry name" value="SPORE COAT PROTEIN SP85"/>
    <property type="match status" value="1"/>
</dbReference>
<comment type="function">
    <text evidence="5">In the vertebrate host, binds to highly sulfated heparan sulfate proteoglycans (HSPGs) on the surface of host hepatocytes and is required for sporozoite invasion of the host hepatocytes.</text>
</comment>
<keyword evidence="3" id="KW-0748">Sporozoite</keyword>
<feature type="compositionally biased region" description="Low complexity" evidence="8">
    <location>
        <begin position="769"/>
        <end position="785"/>
    </location>
</feature>
<evidence type="ECO:0000256" key="2">
    <source>
        <dbReference type="ARBA" id="ARBA00021911"/>
    </source>
</evidence>
<feature type="region of interest" description="Disordered" evidence="8">
    <location>
        <begin position="757"/>
        <end position="799"/>
    </location>
</feature>
<dbReference type="Proteomes" id="UP001054902">
    <property type="component" value="Unassembled WGS sequence"/>
</dbReference>
<feature type="compositionally biased region" description="Low complexity" evidence="8">
    <location>
        <begin position="551"/>
        <end position="580"/>
    </location>
</feature>
<sequence length="997" mass="108187">MYLACETKDGKLFKVNVKRDFIKKQFKEKGFKSGETSLTFDDALINDESAEITSPVPPRLGKKNKKTGRRRLAIVEGDVSVLIIRVQAANAATTFSENQLSESVFGPSDPVTLRSQYVACSHAKLRIRPATSRVGRTSRIVNGATTITVDTFTSQGDAVMRNAITQKLNEEFGVSSPRALANHVHEIGHNLNLAHSNERGIEYDDRSGLMGFSYPFSDAPQMCFNSAKSWQLQWYRSRHLKLDSISRTAYRGELASILEDPDQISATPMLIKINNGNTDYFINFNRAAGFNSGTQEGADQVLITRSGIDIGSRFGSASLIICFEGSCGGGVTLPTPTLAPTPSPTPLPTISPSLTPTLGCEDGFIPILIEINTDNFPQETSFSLVNTCDASVVRTERDFTTRGVKETFRDCVPLGTYSFTIQDSYGDGLCCQYGNGSYSVSYGGEIVASGGTFTSSETKTFGDDCPLLASPSVSPTLSVSASPTSTQKPTVCVDDDTFSIALDLDVVLGPQLYTCAQVNIDPLLFCIRLGIEDRDKCCACRNVDIVATQSPTSLQTSTPSKRESSQPSSRPSREPSTSPEAKQSSSPTFLISQSPSVKPSTEFSNMPSISRSDQPSSRPTLKSSSVPTDASSFEPSISRSDQPSSRPTLKSSSVPTDASSFEPSISRSDQPSSRPTLKSSSVPTDASSSEPSISRSDQPSALSLYPTIGSSNSPIEVLSSRPTNSPSSLTSNSPSIHPSNSLPSIIGSNIPSIGGMFDVESHSPSRIQSPAPKSESPSSLPSSVPTTNIVKTSTPSFGSEEQCFDDDQFLIIVTLDITKGPEVVTCVEVNLNPLYFCVEISVKFGPSLQNSIHDACCICNDYSSYYAPATDFPTRSPTFTPTNSKEPTCPICISTGEPCCGECRLHSLLGKGQCISKKDSLLNKLKRKERRFKKKMNKVKDRKGQLQENVNIFGDVKELNEVTRKEKRLRTKIKRVRRKRKKLEENMGTTKFGIFRK</sequence>
<proteinExistence type="inferred from homology"/>
<feature type="region of interest" description="Disordered" evidence="8">
    <location>
        <begin position="551"/>
        <end position="744"/>
    </location>
</feature>
<dbReference type="PANTHER" id="PTHR44826:SF3">
    <property type="entry name" value="SPORE COAT PROTEIN SP85"/>
    <property type="match status" value="1"/>
</dbReference>
<comment type="caution">
    <text evidence="9">The sequence shown here is derived from an EMBL/GenBank/DDBJ whole genome shotgun (WGS) entry which is preliminary data.</text>
</comment>
<gene>
    <name evidence="9" type="ORF">CTEN210_03484</name>
</gene>
<dbReference type="AlphaFoldDB" id="A0AAD3CLL2"/>
<evidence type="ECO:0000256" key="3">
    <source>
        <dbReference type="ARBA" id="ARBA00022522"/>
    </source>
</evidence>
<keyword evidence="4" id="KW-0677">Repeat</keyword>
<keyword evidence="10" id="KW-1185">Reference proteome</keyword>
<accession>A0AAD3CLL2</accession>
<evidence type="ECO:0000256" key="7">
    <source>
        <dbReference type="SAM" id="Coils"/>
    </source>
</evidence>